<organism evidence="1 2">
    <name type="scientific">Opisthorchis viverrini</name>
    <name type="common">Southeast Asian liver fluke</name>
    <dbReference type="NCBI Taxonomy" id="6198"/>
    <lineage>
        <taxon>Eukaryota</taxon>
        <taxon>Metazoa</taxon>
        <taxon>Spiralia</taxon>
        <taxon>Lophotrochozoa</taxon>
        <taxon>Platyhelminthes</taxon>
        <taxon>Trematoda</taxon>
        <taxon>Digenea</taxon>
        <taxon>Opisthorchiida</taxon>
        <taxon>Opisthorchiata</taxon>
        <taxon>Opisthorchiidae</taxon>
        <taxon>Opisthorchis</taxon>
    </lineage>
</organism>
<reference evidence="1 2" key="1">
    <citation type="submission" date="2015-03" db="EMBL/GenBank/DDBJ databases">
        <title>Draft genome of the nematode, Opisthorchis viverrini.</title>
        <authorList>
            <person name="Mitreva M."/>
        </authorList>
    </citation>
    <scope>NUCLEOTIDE SEQUENCE [LARGE SCALE GENOMIC DNA]</scope>
    <source>
        <strain evidence="1">Khon Kaen</strain>
    </source>
</reference>
<dbReference type="Proteomes" id="UP000243686">
    <property type="component" value="Unassembled WGS sequence"/>
</dbReference>
<keyword evidence="2" id="KW-1185">Reference proteome</keyword>
<evidence type="ECO:0000313" key="2">
    <source>
        <dbReference type="Proteomes" id="UP000243686"/>
    </source>
</evidence>
<dbReference type="EMBL" id="KV894086">
    <property type="protein sequence ID" value="OON18524.1"/>
    <property type="molecule type" value="Genomic_DNA"/>
</dbReference>
<gene>
    <name evidence="1" type="ORF">X801_05620</name>
</gene>
<proteinExistence type="predicted"/>
<dbReference type="AlphaFoldDB" id="A0A1S8WVS4"/>
<accession>A0A1S8WVS4</accession>
<sequence length="132" mass="14560">NLTLETAYDTAVALEAAEHNATVLQAVQPTVTSESVDSSYQVNRLQQPSNRTQFKCYHCGGRHNHPKDCRHTQTVCNCCKKRGHLAKVGRSAPAFETNAAVTNQGTRSEIPEYVLHAAAPTNRVQPLYQVEL</sequence>
<evidence type="ECO:0000313" key="1">
    <source>
        <dbReference type="EMBL" id="OON18524.1"/>
    </source>
</evidence>
<feature type="non-terminal residue" evidence="1">
    <location>
        <position position="1"/>
    </location>
</feature>
<protein>
    <recommendedName>
        <fullName evidence="3">CCHC-type domain-containing protein</fullName>
    </recommendedName>
</protein>
<evidence type="ECO:0008006" key="3">
    <source>
        <dbReference type="Google" id="ProtNLM"/>
    </source>
</evidence>
<feature type="non-terminal residue" evidence="1">
    <location>
        <position position="132"/>
    </location>
</feature>
<name>A0A1S8WVS4_OPIVI</name>